<protein>
    <recommendedName>
        <fullName evidence="2">HhH-GPD domain-containing protein</fullName>
    </recommendedName>
</protein>
<proteinExistence type="predicted"/>
<gene>
    <name evidence="1" type="ORF">S12H4_45702</name>
</gene>
<evidence type="ECO:0000313" key="1">
    <source>
        <dbReference type="EMBL" id="GAJ11296.1"/>
    </source>
</evidence>
<name>X1VCA5_9ZZZZ</name>
<dbReference type="InterPro" id="IPR011257">
    <property type="entry name" value="DNA_glycosylase"/>
</dbReference>
<accession>X1VCA5</accession>
<dbReference type="Gene3D" id="1.10.340.30">
    <property type="entry name" value="Hypothetical protein, domain 2"/>
    <property type="match status" value="1"/>
</dbReference>
<dbReference type="EMBL" id="BARW01028290">
    <property type="protein sequence ID" value="GAJ11296.1"/>
    <property type="molecule type" value="Genomic_DNA"/>
</dbReference>
<dbReference type="GO" id="GO:0003824">
    <property type="term" value="F:catalytic activity"/>
    <property type="evidence" value="ECO:0007669"/>
    <property type="project" value="InterPro"/>
</dbReference>
<dbReference type="SUPFAM" id="SSF48150">
    <property type="entry name" value="DNA-glycosylase"/>
    <property type="match status" value="1"/>
</dbReference>
<reference evidence="1" key="1">
    <citation type="journal article" date="2014" name="Front. Microbiol.">
        <title>High frequency of phylogenetically diverse reductive dehalogenase-homologous genes in deep subseafloor sedimentary metagenomes.</title>
        <authorList>
            <person name="Kawai M."/>
            <person name="Futagami T."/>
            <person name="Toyoda A."/>
            <person name="Takaki Y."/>
            <person name="Nishi S."/>
            <person name="Hori S."/>
            <person name="Arai W."/>
            <person name="Tsubouchi T."/>
            <person name="Morono Y."/>
            <person name="Uchiyama I."/>
            <person name="Ito T."/>
            <person name="Fujiyama A."/>
            <person name="Inagaki F."/>
            <person name="Takami H."/>
        </authorList>
    </citation>
    <scope>NUCLEOTIDE SEQUENCE</scope>
    <source>
        <strain evidence="1">Expedition CK06-06</strain>
    </source>
</reference>
<comment type="caution">
    <text evidence="1">The sequence shown here is derived from an EMBL/GenBank/DDBJ whole genome shotgun (WGS) entry which is preliminary data.</text>
</comment>
<dbReference type="AlphaFoldDB" id="X1VCA5"/>
<sequence length="74" mass="8408">MVRQQVGRSLKEIYRRLLAGYGRQHWWPADEPFEVMVGAILTQRTAWRNAEKAIDGLRAAGALSPGAMRRMPLT</sequence>
<evidence type="ECO:0008006" key="2">
    <source>
        <dbReference type="Google" id="ProtNLM"/>
    </source>
</evidence>
<organism evidence="1">
    <name type="scientific">marine sediment metagenome</name>
    <dbReference type="NCBI Taxonomy" id="412755"/>
    <lineage>
        <taxon>unclassified sequences</taxon>
        <taxon>metagenomes</taxon>
        <taxon>ecological metagenomes</taxon>
    </lineage>
</organism>
<dbReference type="GO" id="GO:0006281">
    <property type="term" value="P:DNA repair"/>
    <property type="evidence" value="ECO:0007669"/>
    <property type="project" value="InterPro"/>
</dbReference>
<feature type="non-terminal residue" evidence="1">
    <location>
        <position position="74"/>
    </location>
</feature>